<comment type="similarity">
    <text evidence="1">Belongs to the major facilitator superfamily.</text>
</comment>
<dbReference type="PANTHER" id="PTHR11328">
    <property type="entry name" value="MAJOR FACILITATOR SUPERFAMILY DOMAIN-CONTAINING PROTEIN"/>
    <property type="match status" value="1"/>
</dbReference>
<keyword evidence="2" id="KW-0472">Membrane</keyword>
<dbReference type="PANTHER" id="PTHR11328:SF28">
    <property type="entry name" value="MAJOR FACILITATOR SUPERFAMILY DOMAIN-CONTAINING PROTEIN 12"/>
    <property type="match status" value="1"/>
</dbReference>
<dbReference type="Proteomes" id="UP000694251">
    <property type="component" value="Chromosome 8"/>
</dbReference>
<keyword evidence="3" id="KW-0732">Signal</keyword>
<dbReference type="OrthoDB" id="1730117at2759"/>
<feature type="signal peptide" evidence="3">
    <location>
        <begin position="1"/>
        <end position="17"/>
    </location>
</feature>
<keyword evidence="2" id="KW-1133">Transmembrane helix</keyword>
<evidence type="ECO:0000313" key="5">
    <source>
        <dbReference type="Proteomes" id="UP000694251"/>
    </source>
</evidence>
<organism evidence="4 5">
    <name type="scientific">Arabidopsis suecica</name>
    <name type="common">Swedish thale-cress</name>
    <name type="synonym">Cardaminopsis suecica</name>
    <dbReference type="NCBI Taxonomy" id="45249"/>
    <lineage>
        <taxon>Eukaryota</taxon>
        <taxon>Viridiplantae</taxon>
        <taxon>Streptophyta</taxon>
        <taxon>Embryophyta</taxon>
        <taxon>Tracheophyta</taxon>
        <taxon>Spermatophyta</taxon>
        <taxon>Magnoliopsida</taxon>
        <taxon>eudicotyledons</taxon>
        <taxon>Gunneridae</taxon>
        <taxon>Pentapetalae</taxon>
        <taxon>rosids</taxon>
        <taxon>malvids</taxon>
        <taxon>Brassicales</taxon>
        <taxon>Brassicaceae</taxon>
        <taxon>Camelineae</taxon>
        <taxon>Arabidopsis</taxon>
    </lineage>
</organism>
<reference evidence="4 5" key="1">
    <citation type="submission" date="2020-12" db="EMBL/GenBank/DDBJ databases">
        <title>Concerted genomic and epigenomic changes stabilize Arabidopsis allopolyploids.</title>
        <authorList>
            <person name="Chen Z."/>
        </authorList>
    </citation>
    <scope>NUCLEOTIDE SEQUENCE [LARGE SCALE GENOMIC DNA]</scope>
    <source>
        <strain evidence="4">As9502</strain>
        <tissue evidence="4">Leaf</tissue>
    </source>
</reference>
<dbReference type="AlphaFoldDB" id="A0A8T2B3X8"/>
<feature type="chain" id="PRO_5044693608" evidence="3">
    <location>
        <begin position="18"/>
        <end position="165"/>
    </location>
</feature>
<dbReference type="GO" id="GO:0015293">
    <property type="term" value="F:symporter activity"/>
    <property type="evidence" value="ECO:0007669"/>
    <property type="project" value="InterPro"/>
</dbReference>
<proteinExistence type="inferred from homology"/>
<dbReference type="InterPro" id="IPR039672">
    <property type="entry name" value="MFS_2"/>
</dbReference>
<name>A0A8T2B3X8_ARASU</name>
<evidence type="ECO:0000256" key="1">
    <source>
        <dbReference type="ARBA" id="ARBA00008335"/>
    </source>
</evidence>
<sequence length="165" mass="18915">MRFCMVVALVVFGVSEAVTKENTETQYRWIVYSSITVGCCFVVICLMGTKEPSLRRNLRETSRSGIPWSYWFRKILLPSSCYGFSPHSTNTECFTDTSLKVDVNIKRYFYFSVTRYGLGLVPALCSLVGVVETYFMELNSTILKPRCQSLLLECTEGRYTTLLVW</sequence>
<evidence type="ECO:0000256" key="2">
    <source>
        <dbReference type="SAM" id="Phobius"/>
    </source>
</evidence>
<keyword evidence="2" id="KW-0812">Transmembrane</keyword>
<gene>
    <name evidence="4" type="ORF">ISN44_As08g004330</name>
</gene>
<dbReference type="EMBL" id="JAEFBJ010000008">
    <property type="protein sequence ID" value="KAG7580655.1"/>
    <property type="molecule type" value="Genomic_DNA"/>
</dbReference>
<comment type="caution">
    <text evidence="4">The sequence shown here is derived from an EMBL/GenBank/DDBJ whole genome shotgun (WGS) entry which is preliminary data.</text>
</comment>
<dbReference type="EMBL" id="JAEFBJ010000008">
    <property type="protein sequence ID" value="KAG7580656.1"/>
    <property type="molecule type" value="Genomic_DNA"/>
</dbReference>
<dbReference type="GO" id="GO:0008643">
    <property type="term" value="P:carbohydrate transport"/>
    <property type="evidence" value="ECO:0007669"/>
    <property type="project" value="InterPro"/>
</dbReference>
<keyword evidence="5" id="KW-1185">Reference proteome</keyword>
<dbReference type="GO" id="GO:0005886">
    <property type="term" value="C:plasma membrane"/>
    <property type="evidence" value="ECO:0007669"/>
    <property type="project" value="TreeGrafter"/>
</dbReference>
<evidence type="ECO:0000256" key="3">
    <source>
        <dbReference type="SAM" id="SignalP"/>
    </source>
</evidence>
<protein>
    <submittedName>
        <fullName evidence="4">Uncharacterized protein</fullName>
    </submittedName>
</protein>
<accession>A0A8T2B3X8</accession>
<feature type="transmembrane region" description="Helical" evidence="2">
    <location>
        <begin position="29"/>
        <end position="49"/>
    </location>
</feature>
<feature type="transmembrane region" description="Helical" evidence="2">
    <location>
        <begin position="116"/>
        <end position="136"/>
    </location>
</feature>
<evidence type="ECO:0000313" key="4">
    <source>
        <dbReference type="EMBL" id="KAG7580656.1"/>
    </source>
</evidence>